<dbReference type="InterPro" id="IPR008250">
    <property type="entry name" value="ATPase_P-typ_transduc_dom_A_sf"/>
</dbReference>
<feature type="transmembrane region" description="Helical" evidence="10">
    <location>
        <begin position="698"/>
        <end position="715"/>
    </location>
</feature>
<evidence type="ECO:0000256" key="3">
    <source>
        <dbReference type="ARBA" id="ARBA00022692"/>
    </source>
</evidence>
<dbReference type="GO" id="GO:0055070">
    <property type="term" value="P:copper ion homeostasis"/>
    <property type="evidence" value="ECO:0007669"/>
    <property type="project" value="TreeGrafter"/>
</dbReference>
<dbReference type="Gene3D" id="3.40.1110.10">
    <property type="entry name" value="Calcium-transporting ATPase, cytoplasmic domain N"/>
    <property type="match status" value="1"/>
</dbReference>
<dbReference type="Proteomes" id="UP000231019">
    <property type="component" value="Unassembled WGS sequence"/>
</dbReference>
<dbReference type="InterPro" id="IPR023299">
    <property type="entry name" value="ATPase_P-typ_cyto_dom_N"/>
</dbReference>
<keyword evidence="10" id="KW-1003">Cell membrane</keyword>
<keyword evidence="4 10" id="KW-0479">Metal-binding</keyword>
<dbReference type="SUPFAM" id="SSF81665">
    <property type="entry name" value="Calcium ATPase, transmembrane domain M"/>
    <property type="match status" value="1"/>
</dbReference>
<dbReference type="InterPro" id="IPR006121">
    <property type="entry name" value="HMA_dom"/>
</dbReference>
<dbReference type="Pfam" id="PF00702">
    <property type="entry name" value="Hydrolase"/>
    <property type="match status" value="1"/>
</dbReference>
<keyword evidence="8 10" id="KW-1133">Transmembrane helix</keyword>
<dbReference type="Pfam" id="PF00122">
    <property type="entry name" value="E1-E2_ATPase"/>
    <property type="match status" value="1"/>
</dbReference>
<sequence length="728" mass="77677">MSELETMSETQLAIEGMTCASCVLNVEKAILRVPGVVSVEVNLATEKARVMTSQVLDPALLIEAVEDAGFDAQRLNPEKPVPRSEKKDPTFLHFWLAVAFSLPLMLPMLLMPLGIHWMLPGWLQLLLASPVQFWLGARFYRGAYKALKSRTGNMDLLVALGTSAAWGLSLYELLQGKLDHLYFESSAVVITLILLGKHLEARAKRQTTDAIRALESLRPDTARVLRKGVETVIPLAEVRLGDAVLVRPGERIPVDGVILKGESLVDESLITGESMPVARGPEEKLTGGAMNLDGLLEIRTTALGQDTLLSKIIAMVEHAQAVKPPIQRLVDKISAVFVPVVLAIAGLTFGVWLFLGAPFETAMIHAVSVLVIACPCSLGLATPTAIMVGTGLAAQAGILIKDAEALEIAHKATVMAFDKTGTLTEGRPQLTQIAGQAPESEILALAAALQQGSAHPLAEAVRARAEGLDLPQAEQIRTQAGKGLSGQIKGQNWFLGNPAWLEESGFELSSFQTQLESWQAEGLSTSGLACEGQREVFAILGFADLARPSSAQTLAELKRLGIKTVLITGDNAGAAKSLADSLGISTFYAGVLPGQKSEILQALQAQKEVVAMVGDGINDAPALAQADIALAMATGTDVAMQTAGMTLMRGEPLLIPDALDISRRTYAKIRQNLFWAFFYNLLGIPLAALGLLNPMLAGAAMAFSSVSVVSNALLLRRWKPVSRVKPNI</sequence>
<dbReference type="Gene3D" id="3.30.70.100">
    <property type="match status" value="1"/>
</dbReference>
<evidence type="ECO:0000256" key="9">
    <source>
        <dbReference type="ARBA" id="ARBA00023136"/>
    </source>
</evidence>
<dbReference type="SUPFAM" id="SSF56784">
    <property type="entry name" value="HAD-like"/>
    <property type="match status" value="1"/>
</dbReference>
<evidence type="ECO:0000256" key="7">
    <source>
        <dbReference type="ARBA" id="ARBA00022967"/>
    </source>
</evidence>
<evidence type="ECO:0000259" key="11">
    <source>
        <dbReference type="PROSITE" id="PS50846"/>
    </source>
</evidence>
<organism evidence="12 13">
    <name type="scientific">bacterium (Candidatus Blackallbacteria) CG17_big_fil_post_rev_8_21_14_2_50_48_46</name>
    <dbReference type="NCBI Taxonomy" id="2014261"/>
    <lineage>
        <taxon>Bacteria</taxon>
        <taxon>Candidatus Blackallbacteria</taxon>
    </lineage>
</organism>
<gene>
    <name evidence="12" type="ORF">COW36_07405</name>
</gene>
<dbReference type="PANTHER" id="PTHR43520">
    <property type="entry name" value="ATP7, ISOFORM B"/>
    <property type="match status" value="1"/>
</dbReference>
<dbReference type="InterPro" id="IPR023214">
    <property type="entry name" value="HAD_sf"/>
</dbReference>
<dbReference type="InterPro" id="IPR059000">
    <property type="entry name" value="ATPase_P-type_domA"/>
</dbReference>
<dbReference type="Gene3D" id="3.40.50.1000">
    <property type="entry name" value="HAD superfamily/HAD-like"/>
    <property type="match status" value="1"/>
</dbReference>
<dbReference type="SFLD" id="SFLDS00003">
    <property type="entry name" value="Haloacid_Dehalogenase"/>
    <property type="match status" value="1"/>
</dbReference>
<proteinExistence type="inferred from homology"/>
<feature type="transmembrane region" description="Helical" evidence="10">
    <location>
        <begin position="361"/>
        <end position="381"/>
    </location>
</feature>
<dbReference type="InterPro" id="IPR018303">
    <property type="entry name" value="ATPase_P-typ_P_site"/>
</dbReference>
<accession>A0A2M7G6U4</accession>
<dbReference type="PROSITE" id="PS01047">
    <property type="entry name" value="HMA_1"/>
    <property type="match status" value="1"/>
</dbReference>
<evidence type="ECO:0000256" key="5">
    <source>
        <dbReference type="ARBA" id="ARBA00022741"/>
    </source>
</evidence>
<dbReference type="SUPFAM" id="SSF81653">
    <property type="entry name" value="Calcium ATPase, transduction domain A"/>
    <property type="match status" value="1"/>
</dbReference>
<dbReference type="PRINTS" id="PR00119">
    <property type="entry name" value="CATATPASE"/>
</dbReference>
<dbReference type="InterPro" id="IPR036412">
    <property type="entry name" value="HAD-like_sf"/>
</dbReference>
<dbReference type="InterPro" id="IPR036163">
    <property type="entry name" value="HMA_dom_sf"/>
</dbReference>
<dbReference type="SUPFAM" id="SSF55008">
    <property type="entry name" value="HMA, heavy metal-associated domain"/>
    <property type="match status" value="1"/>
</dbReference>
<dbReference type="PROSITE" id="PS00154">
    <property type="entry name" value="ATPASE_E1_E2"/>
    <property type="match status" value="1"/>
</dbReference>
<dbReference type="GO" id="GO:0016887">
    <property type="term" value="F:ATP hydrolysis activity"/>
    <property type="evidence" value="ECO:0007669"/>
    <property type="project" value="InterPro"/>
</dbReference>
<dbReference type="GO" id="GO:0005524">
    <property type="term" value="F:ATP binding"/>
    <property type="evidence" value="ECO:0007669"/>
    <property type="project" value="UniProtKB-UniRule"/>
</dbReference>
<evidence type="ECO:0000256" key="6">
    <source>
        <dbReference type="ARBA" id="ARBA00022840"/>
    </source>
</evidence>
<comment type="caution">
    <text evidence="12">The sequence shown here is derived from an EMBL/GenBank/DDBJ whole genome shotgun (WGS) entry which is preliminary data.</text>
</comment>
<protein>
    <submittedName>
        <fullName evidence="12">Copper-translocating P-type ATPase</fullName>
    </submittedName>
</protein>
<dbReference type="NCBIfam" id="TIGR01511">
    <property type="entry name" value="ATPase-IB1_Cu"/>
    <property type="match status" value="1"/>
</dbReference>
<dbReference type="GO" id="GO:0012505">
    <property type="term" value="C:endomembrane system"/>
    <property type="evidence" value="ECO:0007669"/>
    <property type="project" value="UniProtKB-SubCell"/>
</dbReference>
<keyword evidence="7" id="KW-1278">Translocase</keyword>
<feature type="transmembrane region" description="Helical" evidence="10">
    <location>
        <begin position="673"/>
        <end position="692"/>
    </location>
</feature>
<dbReference type="InterPro" id="IPR023298">
    <property type="entry name" value="ATPase_P-typ_TM_dom_sf"/>
</dbReference>
<keyword evidence="9 10" id="KW-0472">Membrane</keyword>
<keyword evidence="5 10" id="KW-0547">Nucleotide-binding</keyword>
<dbReference type="GO" id="GO:0043682">
    <property type="term" value="F:P-type divalent copper transporter activity"/>
    <property type="evidence" value="ECO:0007669"/>
    <property type="project" value="TreeGrafter"/>
</dbReference>
<dbReference type="Gene3D" id="2.70.150.10">
    <property type="entry name" value="Calcium-transporting ATPase, cytoplasmic transduction domain A"/>
    <property type="match status" value="1"/>
</dbReference>
<dbReference type="InterPro" id="IPR017969">
    <property type="entry name" value="Heavy-metal-associated_CS"/>
</dbReference>
<dbReference type="PRINTS" id="PR00941">
    <property type="entry name" value="CDATPASE"/>
</dbReference>
<dbReference type="InterPro" id="IPR001757">
    <property type="entry name" value="P_typ_ATPase"/>
</dbReference>
<dbReference type="CDD" id="cd00371">
    <property type="entry name" value="HMA"/>
    <property type="match status" value="1"/>
</dbReference>
<evidence type="ECO:0000256" key="4">
    <source>
        <dbReference type="ARBA" id="ARBA00022723"/>
    </source>
</evidence>
<dbReference type="EMBL" id="PFFQ01000020">
    <property type="protein sequence ID" value="PIW17762.1"/>
    <property type="molecule type" value="Genomic_DNA"/>
</dbReference>
<feature type="transmembrane region" description="Helical" evidence="10">
    <location>
        <begin position="91"/>
        <end position="111"/>
    </location>
</feature>
<name>A0A2M7G6U4_9BACT</name>
<feature type="transmembrane region" description="Helical" evidence="10">
    <location>
        <begin position="333"/>
        <end position="355"/>
    </location>
</feature>
<feature type="domain" description="HMA" evidence="11">
    <location>
        <begin position="8"/>
        <end position="73"/>
    </location>
</feature>
<dbReference type="PANTHER" id="PTHR43520:SF8">
    <property type="entry name" value="P-TYPE CU(+) TRANSPORTER"/>
    <property type="match status" value="1"/>
</dbReference>
<dbReference type="GO" id="GO:0005507">
    <property type="term" value="F:copper ion binding"/>
    <property type="evidence" value="ECO:0007669"/>
    <property type="project" value="TreeGrafter"/>
</dbReference>
<evidence type="ECO:0000256" key="1">
    <source>
        <dbReference type="ARBA" id="ARBA00004127"/>
    </source>
</evidence>
<feature type="transmembrane region" description="Helical" evidence="10">
    <location>
        <begin position="117"/>
        <end position="135"/>
    </location>
</feature>
<dbReference type="InterPro" id="IPR027256">
    <property type="entry name" value="P-typ_ATPase_IB"/>
</dbReference>
<dbReference type="NCBIfam" id="TIGR01494">
    <property type="entry name" value="ATPase_P-type"/>
    <property type="match status" value="1"/>
</dbReference>
<dbReference type="Pfam" id="PF00403">
    <property type="entry name" value="HMA"/>
    <property type="match status" value="1"/>
</dbReference>
<comment type="subcellular location">
    <subcellularLocation>
        <location evidence="10">Cell membrane</location>
    </subcellularLocation>
    <subcellularLocation>
        <location evidence="1">Endomembrane system</location>
        <topology evidence="1">Multi-pass membrane protein</topology>
    </subcellularLocation>
</comment>
<dbReference type="NCBIfam" id="TIGR01525">
    <property type="entry name" value="ATPase-IB_hvy"/>
    <property type="match status" value="1"/>
</dbReference>
<dbReference type="FunFam" id="3.30.70.100:FF:000005">
    <property type="entry name" value="Copper-exporting P-type ATPase A"/>
    <property type="match status" value="1"/>
</dbReference>
<dbReference type="CDD" id="cd02094">
    <property type="entry name" value="P-type_ATPase_Cu-like"/>
    <property type="match status" value="1"/>
</dbReference>
<evidence type="ECO:0000256" key="8">
    <source>
        <dbReference type="ARBA" id="ARBA00022989"/>
    </source>
</evidence>
<dbReference type="SFLD" id="SFLDF00027">
    <property type="entry name" value="p-type_atpase"/>
    <property type="match status" value="1"/>
</dbReference>
<dbReference type="FunFam" id="2.70.150.10:FF:000002">
    <property type="entry name" value="Copper-transporting ATPase 1, putative"/>
    <property type="match status" value="1"/>
</dbReference>
<keyword evidence="3 10" id="KW-0812">Transmembrane</keyword>
<evidence type="ECO:0000313" key="12">
    <source>
        <dbReference type="EMBL" id="PIW17762.1"/>
    </source>
</evidence>
<reference evidence="12 13" key="1">
    <citation type="submission" date="2017-09" db="EMBL/GenBank/DDBJ databases">
        <title>Depth-based differentiation of microbial function through sediment-hosted aquifers and enrichment of novel symbionts in the deep terrestrial subsurface.</title>
        <authorList>
            <person name="Probst A.J."/>
            <person name="Ladd B."/>
            <person name="Jarett J.K."/>
            <person name="Geller-Mcgrath D.E."/>
            <person name="Sieber C.M."/>
            <person name="Emerson J.B."/>
            <person name="Anantharaman K."/>
            <person name="Thomas B.C."/>
            <person name="Malmstrom R."/>
            <person name="Stieglmeier M."/>
            <person name="Klingl A."/>
            <person name="Woyke T."/>
            <person name="Ryan C.M."/>
            <person name="Banfield J.F."/>
        </authorList>
    </citation>
    <scope>NUCLEOTIDE SEQUENCE [LARGE SCALE GENOMIC DNA]</scope>
    <source>
        <strain evidence="12">CG17_big_fil_post_rev_8_21_14_2_50_48_46</strain>
    </source>
</reference>
<comment type="similarity">
    <text evidence="2 10">Belongs to the cation transport ATPase (P-type) (TC 3.A.3) family. Type IB subfamily.</text>
</comment>
<dbReference type="InterPro" id="IPR044492">
    <property type="entry name" value="P_typ_ATPase_HD_dom"/>
</dbReference>
<dbReference type="AlphaFoldDB" id="A0A2M7G6U4"/>
<keyword evidence="6 10" id="KW-0067">ATP-binding</keyword>
<evidence type="ECO:0000313" key="13">
    <source>
        <dbReference type="Proteomes" id="UP000231019"/>
    </source>
</evidence>
<evidence type="ECO:0000256" key="2">
    <source>
        <dbReference type="ARBA" id="ARBA00006024"/>
    </source>
</evidence>
<evidence type="ECO:0000256" key="10">
    <source>
        <dbReference type="RuleBase" id="RU362081"/>
    </source>
</evidence>
<dbReference type="GO" id="GO:0005886">
    <property type="term" value="C:plasma membrane"/>
    <property type="evidence" value="ECO:0007669"/>
    <property type="project" value="UniProtKB-SubCell"/>
</dbReference>
<dbReference type="PROSITE" id="PS50846">
    <property type="entry name" value="HMA_2"/>
    <property type="match status" value="1"/>
</dbReference>
<dbReference type="SFLD" id="SFLDG00002">
    <property type="entry name" value="C1.7:_P-type_atpase_like"/>
    <property type="match status" value="1"/>
</dbReference>